<evidence type="ECO:0000256" key="7">
    <source>
        <dbReference type="ARBA" id="ARBA00048787"/>
    </source>
</evidence>
<accession>A0A9P4Q514</accession>
<dbReference type="Pfam" id="PF00962">
    <property type="entry name" value="A_deaminase"/>
    <property type="match status" value="2"/>
</dbReference>
<evidence type="ECO:0000313" key="10">
    <source>
        <dbReference type="Proteomes" id="UP000799441"/>
    </source>
</evidence>
<dbReference type="PANTHER" id="PTHR11409:SF42">
    <property type="entry name" value="ADENOSINE DEAMINASE-LIKE PROTEIN"/>
    <property type="match status" value="1"/>
</dbReference>
<evidence type="ECO:0000256" key="6">
    <source>
        <dbReference type="ARBA" id="ARBA00023080"/>
    </source>
</evidence>
<name>A0A9P4Q514_9PEZI</name>
<feature type="domain" description="Adenosine deaminase" evidence="8">
    <location>
        <begin position="206"/>
        <end position="372"/>
    </location>
</feature>
<reference evidence="9" key="1">
    <citation type="journal article" date="2020" name="Stud. Mycol.">
        <title>101 Dothideomycetes genomes: a test case for predicting lifestyles and emergence of pathogens.</title>
        <authorList>
            <person name="Haridas S."/>
            <person name="Albert R."/>
            <person name="Binder M."/>
            <person name="Bloem J."/>
            <person name="Labutti K."/>
            <person name="Salamov A."/>
            <person name="Andreopoulos B."/>
            <person name="Baker S."/>
            <person name="Barry K."/>
            <person name="Bills G."/>
            <person name="Bluhm B."/>
            <person name="Cannon C."/>
            <person name="Castanera R."/>
            <person name="Culley D."/>
            <person name="Daum C."/>
            <person name="Ezra D."/>
            <person name="Gonzalez J."/>
            <person name="Henrissat B."/>
            <person name="Kuo A."/>
            <person name="Liang C."/>
            <person name="Lipzen A."/>
            <person name="Lutzoni F."/>
            <person name="Magnuson J."/>
            <person name="Mondo S."/>
            <person name="Nolan M."/>
            <person name="Ohm R."/>
            <person name="Pangilinan J."/>
            <person name="Park H.-J."/>
            <person name="Ramirez L."/>
            <person name="Alfaro M."/>
            <person name="Sun H."/>
            <person name="Tritt A."/>
            <person name="Yoshinaga Y."/>
            <person name="Zwiers L.-H."/>
            <person name="Turgeon B."/>
            <person name="Goodwin S."/>
            <person name="Spatafora J."/>
            <person name="Crous P."/>
            <person name="Grigoriev I."/>
        </authorList>
    </citation>
    <scope>NUCLEOTIDE SEQUENCE</scope>
    <source>
        <strain evidence="9">CBS 116435</strain>
    </source>
</reference>
<dbReference type="OrthoDB" id="272271at2759"/>
<evidence type="ECO:0000256" key="5">
    <source>
        <dbReference type="ARBA" id="ARBA00022833"/>
    </source>
</evidence>
<keyword evidence="6" id="KW-0546">Nucleotide metabolism</keyword>
<sequence length="399" mass="43727">MDQLPSAAFFNALPKTELHAHLSGSISPGTLHTLWEARKSTNKDLNLADPLTALRQPDGKHHNLATFFPLFDKYIYSLVDDVESVRAATKGVIEAFRGDGVVYLELRTTPRELGGSGSDSGGRDEYVKTVCEAVGEYERHQQREIGKGSGRPKIVVRLILSVDRRMSLEQAMEVVELAAKYRYHTTNDSTNIENDQASASSTSALQPRGYVVAIDLCGNPTFNPTGGISLLTPAFTHARTRHNLPITVHFAEVPHSSSESELATLLSWQPGRLGHVIHVLDDGHVRSTIRDRKLALELCLSCNVLAEMTGGGYEGHHLGEWMGSGCPIALSTDDIAIFASPLSNEYRLAAQHFSLDREQIISLAESAAGATFDKEGGEYVVLLLRDFCAAQQQQQQHQQ</sequence>
<keyword evidence="4 9" id="KW-0378">Hydrolase</keyword>
<dbReference type="PANTHER" id="PTHR11409">
    <property type="entry name" value="ADENOSINE DEAMINASE"/>
    <property type="match status" value="1"/>
</dbReference>
<gene>
    <name evidence="9" type="ORF">K431DRAFT_304159</name>
</gene>
<comment type="similarity">
    <text evidence="2">Belongs to the metallo-dependent hydrolases superfamily. Adenosine and AMP deaminases family.</text>
</comment>
<evidence type="ECO:0000259" key="8">
    <source>
        <dbReference type="Pfam" id="PF00962"/>
    </source>
</evidence>
<evidence type="ECO:0000256" key="2">
    <source>
        <dbReference type="ARBA" id="ARBA00006676"/>
    </source>
</evidence>
<dbReference type="InterPro" id="IPR006330">
    <property type="entry name" value="Ado/ade_deaminase"/>
</dbReference>
<organism evidence="9 10">
    <name type="scientific">Polychaeton citri CBS 116435</name>
    <dbReference type="NCBI Taxonomy" id="1314669"/>
    <lineage>
        <taxon>Eukaryota</taxon>
        <taxon>Fungi</taxon>
        <taxon>Dikarya</taxon>
        <taxon>Ascomycota</taxon>
        <taxon>Pezizomycotina</taxon>
        <taxon>Dothideomycetes</taxon>
        <taxon>Dothideomycetidae</taxon>
        <taxon>Capnodiales</taxon>
        <taxon>Capnodiaceae</taxon>
        <taxon>Polychaeton</taxon>
    </lineage>
</organism>
<dbReference type="InterPro" id="IPR001365">
    <property type="entry name" value="A_deaminase_dom"/>
</dbReference>
<dbReference type="AlphaFoldDB" id="A0A9P4Q514"/>
<proteinExistence type="inferred from homology"/>
<feature type="domain" description="Adenosine deaminase" evidence="8">
    <location>
        <begin position="14"/>
        <end position="186"/>
    </location>
</feature>
<evidence type="ECO:0000313" key="9">
    <source>
        <dbReference type="EMBL" id="KAF2720708.1"/>
    </source>
</evidence>
<evidence type="ECO:0000256" key="1">
    <source>
        <dbReference type="ARBA" id="ARBA00001947"/>
    </source>
</evidence>
<comment type="catalytic activity">
    <reaction evidence="7">
        <text>N(6)-methyl-AMP + H2O + H(+) = IMP + methylamine</text>
        <dbReference type="Rhea" id="RHEA:16001"/>
        <dbReference type="ChEBI" id="CHEBI:15377"/>
        <dbReference type="ChEBI" id="CHEBI:15378"/>
        <dbReference type="ChEBI" id="CHEBI:58053"/>
        <dbReference type="ChEBI" id="CHEBI:59338"/>
        <dbReference type="ChEBI" id="CHEBI:144842"/>
    </reaction>
    <physiologicalReaction direction="left-to-right" evidence="7">
        <dbReference type="Rhea" id="RHEA:16002"/>
    </physiologicalReaction>
</comment>
<keyword evidence="3" id="KW-0479">Metal-binding</keyword>
<dbReference type="InterPro" id="IPR032466">
    <property type="entry name" value="Metal_Hydrolase"/>
</dbReference>
<dbReference type="GO" id="GO:0004000">
    <property type="term" value="F:adenosine deaminase activity"/>
    <property type="evidence" value="ECO:0007669"/>
    <property type="project" value="TreeGrafter"/>
</dbReference>
<keyword evidence="10" id="KW-1185">Reference proteome</keyword>
<evidence type="ECO:0000256" key="3">
    <source>
        <dbReference type="ARBA" id="ARBA00022723"/>
    </source>
</evidence>
<dbReference type="Gene3D" id="3.20.20.140">
    <property type="entry name" value="Metal-dependent hydrolases"/>
    <property type="match status" value="1"/>
</dbReference>
<evidence type="ECO:0000256" key="4">
    <source>
        <dbReference type="ARBA" id="ARBA00022801"/>
    </source>
</evidence>
<dbReference type="Proteomes" id="UP000799441">
    <property type="component" value="Unassembled WGS sequence"/>
</dbReference>
<comment type="cofactor">
    <cofactor evidence="1">
        <name>Zn(2+)</name>
        <dbReference type="ChEBI" id="CHEBI:29105"/>
    </cofactor>
</comment>
<dbReference type="SUPFAM" id="SSF51556">
    <property type="entry name" value="Metallo-dependent hydrolases"/>
    <property type="match status" value="1"/>
</dbReference>
<dbReference type="GO" id="GO:0006154">
    <property type="term" value="P:adenosine catabolic process"/>
    <property type="evidence" value="ECO:0007669"/>
    <property type="project" value="TreeGrafter"/>
</dbReference>
<comment type="caution">
    <text evidence="9">The sequence shown here is derived from an EMBL/GenBank/DDBJ whole genome shotgun (WGS) entry which is preliminary data.</text>
</comment>
<dbReference type="GO" id="GO:0046872">
    <property type="term" value="F:metal ion binding"/>
    <property type="evidence" value="ECO:0007669"/>
    <property type="project" value="UniProtKB-KW"/>
</dbReference>
<protein>
    <submittedName>
        <fullName evidence="9">Metallo-dependent hydrolase</fullName>
    </submittedName>
</protein>
<dbReference type="EMBL" id="MU003797">
    <property type="protein sequence ID" value="KAF2720708.1"/>
    <property type="molecule type" value="Genomic_DNA"/>
</dbReference>
<dbReference type="GO" id="GO:0009117">
    <property type="term" value="P:nucleotide metabolic process"/>
    <property type="evidence" value="ECO:0007669"/>
    <property type="project" value="UniProtKB-KW"/>
</dbReference>
<dbReference type="GO" id="GO:0046103">
    <property type="term" value="P:inosine biosynthetic process"/>
    <property type="evidence" value="ECO:0007669"/>
    <property type="project" value="TreeGrafter"/>
</dbReference>
<keyword evidence="5" id="KW-0862">Zinc</keyword>